<evidence type="ECO:0000256" key="2">
    <source>
        <dbReference type="RuleBase" id="RU000383"/>
    </source>
</evidence>
<protein>
    <submittedName>
        <fullName evidence="5">Cyclin-like protein</fullName>
    </submittedName>
</protein>
<comment type="caution">
    <text evidence="5">The sequence shown here is derived from an EMBL/GenBank/DDBJ whole genome shotgun (WGS) entry which is preliminary data.</text>
</comment>
<dbReference type="InterPro" id="IPR036915">
    <property type="entry name" value="Cyclin-like_sf"/>
</dbReference>
<dbReference type="AlphaFoldDB" id="A0A1Y2ANB4"/>
<dbReference type="CDD" id="cd20525">
    <property type="entry name" value="CYCLIN_CCNH_rpt2"/>
    <property type="match status" value="1"/>
</dbReference>
<dbReference type="Pfam" id="PF16899">
    <property type="entry name" value="Cyclin_C_2"/>
    <property type="match status" value="1"/>
</dbReference>
<evidence type="ECO:0000256" key="1">
    <source>
        <dbReference type="ARBA" id="ARBA00023127"/>
    </source>
</evidence>
<dbReference type="EMBL" id="MCOG01000228">
    <property type="protein sequence ID" value="ORY23976.1"/>
    <property type="molecule type" value="Genomic_DNA"/>
</dbReference>
<dbReference type="CDD" id="cd20524">
    <property type="entry name" value="CYCLIN_CCNH_rpt1"/>
    <property type="match status" value="1"/>
</dbReference>
<evidence type="ECO:0000259" key="4">
    <source>
        <dbReference type="SMART" id="SM00385"/>
    </source>
</evidence>
<proteinExistence type="inferred from homology"/>
<dbReference type="InterPro" id="IPR013763">
    <property type="entry name" value="Cyclin-like_dom"/>
</dbReference>
<dbReference type="InterPro" id="IPR031658">
    <property type="entry name" value="Cyclin_C_2"/>
</dbReference>
<dbReference type="InterPro" id="IPR043198">
    <property type="entry name" value="Cyclin/Ssn8"/>
</dbReference>
<dbReference type="STRING" id="1754190.A0A1Y2ANB4"/>
<keyword evidence="6" id="KW-1185">Reference proteome</keyword>
<name>A0A1Y2ANB4_9FUNG</name>
<comment type="similarity">
    <text evidence="2">Belongs to the cyclin family.</text>
</comment>
<dbReference type="GO" id="GO:0016538">
    <property type="term" value="F:cyclin-dependent protein serine/threonine kinase regulator activity"/>
    <property type="evidence" value="ECO:0007669"/>
    <property type="project" value="InterPro"/>
</dbReference>
<accession>A0A1Y2ANB4</accession>
<sequence length="393" mass="46580">MESSIVIPSNISINRCNKNHDFQKEIKENINNPFPKEKPTKNVYENFHLANLYEQTSQFRHWIFTKKELNEIREEVNNEAVAEVGENIKKEWEYQKQVNSNIEPLKPINFITADDQKKLALFYETKFFDYCRVFKFSINVLATSIVYFKRFYLYCSMMQYAPKNILLTCLFLACKSENSYIPLDELLKKVPKSPPSETIKELELIVSQNIRFEYQIHSPFWALHGFYLDIQAYLNGPNKDTVSLENNYQRKLQQTYKSSHDYALISLYGDLIFLYWPSQIALACLMVASRNTGFTEDLDGYIQNLVKDQSNDRAENFRKRLNDIETDIIQYIKIEKSKAAIIERKRLGCQDPIFNPKSLLYQKKVEMERTEKELKRKNKIKQMNERDSKDDIF</sequence>
<dbReference type="GO" id="GO:0006357">
    <property type="term" value="P:regulation of transcription by RNA polymerase II"/>
    <property type="evidence" value="ECO:0007669"/>
    <property type="project" value="InterPro"/>
</dbReference>
<dbReference type="OrthoDB" id="340962at2759"/>
<feature type="region of interest" description="Disordered" evidence="3">
    <location>
        <begin position="372"/>
        <end position="393"/>
    </location>
</feature>
<evidence type="ECO:0000313" key="5">
    <source>
        <dbReference type="EMBL" id="ORY23976.1"/>
    </source>
</evidence>
<dbReference type="Gene3D" id="1.10.472.10">
    <property type="entry name" value="Cyclin-like"/>
    <property type="match status" value="2"/>
</dbReference>
<feature type="compositionally biased region" description="Basic and acidic residues" evidence="3">
    <location>
        <begin position="382"/>
        <end position="393"/>
    </location>
</feature>
<evidence type="ECO:0000256" key="3">
    <source>
        <dbReference type="SAM" id="MobiDB-lite"/>
    </source>
</evidence>
<dbReference type="Proteomes" id="UP000193920">
    <property type="component" value="Unassembled WGS sequence"/>
</dbReference>
<dbReference type="InterPro" id="IPR006671">
    <property type="entry name" value="Cyclin_N"/>
</dbReference>
<gene>
    <name evidence="5" type="ORF">LY90DRAFT_389638</name>
</gene>
<evidence type="ECO:0000313" key="6">
    <source>
        <dbReference type="Proteomes" id="UP000193920"/>
    </source>
</evidence>
<dbReference type="SUPFAM" id="SSF47954">
    <property type="entry name" value="Cyclin-like"/>
    <property type="match status" value="2"/>
</dbReference>
<dbReference type="SMART" id="SM00385">
    <property type="entry name" value="CYCLIN"/>
    <property type="match status" value="1"/>
</dbReference>
<reference evidence="5 6" key="1">
    <citation type="submission" date="2016-08" db="EMBL/GenBank/DDBJ databases">
        <title>A Parts List for Fungal Cellulosomes Revealed by Comparative Genomics.</title>
        <authorList>
            <consortium name="DOE Joint Genome Institute"/>
            <person name="Haitjema C.H."/>
            <person name="Gilmore S.P."/>
            <person name="Henske J.K."/>
            <person name="Solomon K.V."/>
            <person name="De Groot R."/>
            <person name="Kuo A."/>
            <person name="Mondo S.J."/>
            <person name="Salamov A.A."/>
            <person name="Labutti K."/>
            <person name="Zhao Z."/>
            <person name="Chiniquy J."/>
            <person name="Barry K."/>
            <person name="Brewer H.M."/>
            <person name="Purvine S.O."/>
            <person name="Wright A.T."/>
            <person name="Boxma B."/>
            <person name="Van Alen T."/>
            <person name="Hackstein J.H."/>
            <person name="Baker S.E."/>
            <person name="Grigoriev I.V."/>
            <person name="O'Malley M.A."/>
        </authorList>
    </citation>
    <scope>NUCLEOTIDE SEQUENCE [LARGE SCALE GENOMIC DNA]</scope>
    <source>
        <strain evidence="5 6">G1</strain>
    </source>
</reference>
<organism evidence="5 6">
    <name type="scientific">Neocallimastix californiae</name>
    <dbReference type="NCBI Taxonomy" id="1754190"/>
    <lineage>
        <taxon>Eukaryota</taxon>
        <taxon>Fungi</taxon>
        <taxon>Fungi incertae sedis</taxon>
        <taxon>Chytridiomycota</taxon>
        <taxon>Chytridiomycota incertae sedis</taxon>
        <taxon>Neocallimastigomycetes</taxon>
        <taxon>Neocallimastigales</taxon>
        <taxon>Neocallimastigaceae</taxon>
        <taxon>Neocallimastix</taxon>
    </lineage>
</organism>
<feature type="domain" description="Cyclin-like" evidence="4">
    <location>
        <begin position="125"/>
        <end position="208"/>
    </location>
</feature>
<keyword evidence="1 2" id="KW-0195">Cyclin</keyword>
<dbReference type="Pfam" id="PF00134">
    <property type="entry name" value="Cyclin_N"/>
    <property type="match status" value="1"/>
</dbReference>
<dbReference type="PANTHER" id="PTHR10026">
    <property type="entry name" value="CYCLIN"/>
    <property type="match status" value="1"/>
</dbReference>